<gene>
    <name evidence="7" type="ORF">PCC6912_26300</name>
</gene>
<dbReference type="EMBL" id="RSCJ01000009">
    <property type="protein sequence ID" value="RUR81761.1"/>
    <property type="molecule type" value="Genomic_DNA"/>
</dbReference>
<dbReference type="InterPro" id="IPR011006">
    <property type="entry name" value="CheY-like_superfamily"/>
</dbReference>
<dbReference type="RefSeq" id="WP_016875296.1">
    <property type="nucleotide sequence ID" value="NZ_AJLN01000102.1"/>
</dbReference>
<dbReference type="PANTHER" id="PTHR43280:SF2">
    <property type="entry name" value="HTH-TYPE TRANSCRIPTIONAL REGULATOR EXSA"/>
    <property type="match status" value="1"/>
</dbReference>
<dbReference type="PROSITE" id="PS50110">
    <property type="entry name" value="RESPONSE_REGULATORY"/>
    <property type="match status" value="1"/>
</dbReference>
<keyword evidence="2" id="KW-0238">DNA-binding</keyword>
<dbReference type="SUPFAM" id="SSF46689">
    <property type="entry name" value="Homeodomain-like"/>
    <property type="match status" value="2"/>
</dbReference>
<keyword evidence="8" id="KW-1185">Reference proteome</keyword>
<evidence type="ECO:0008006" key="9">
    <source>
        <dbReference type="Google" id="ProtNLM"/>
    </source>
</evidence>
<evidence type="ECO:0000313" key="7">
    <source>
        <dbReference type="EMBL" id="RUR81761.1"/>
    </source>
</evidence>
<comment type="caution">
    <text evidence="7">The sequence shown here is derived from an EMBL/GenBank/DDBJ whole genome shotgun (WGS) entry which is preliminary data.</text>
</comment>
<comment type="caution">
    <text evidence="4">Lacks conserved residue(s) required for the propagation of feature annotation.</text>
</comment>
<dbReference type="PANTHER" id="PTHR43280">
    <property type="entry name" value="ARAC-FAMILY TRANSCRIPTIONAL REGULATOR"/>
    <property type="match status" value="1"/>
</dbReference>
<dbReference type="STRING" id="211165.GCA_000317285_04146"/>
<dbReference type="SMART" id="SM00448">
    <property type="entry name" value="REC"/>
    <property type="match status" value="1"/>
</dbReference>
<sequence length="316" mass="36127">MGSRQDWNEKKILVIEPKAEIRNILLKSLGAKGFYIIAAENGLIGVQRAQQELPDLIVSEISISKLDGYSVLTTLRQNFVTAIIPLIFVTSKVNRGDIRKAMELGADDYLTKPCTGDELLRAIAACLHKRNILQYWYAKQSQALPEPPLSEHHQQCQVCAELPLDKSHQQCQTCAELIPTDTREPTKHEFIFPSDPLLSEVFNFIEANYHRQITLCDVAVAVGYSSTYLTNLVRRQTGQTVQNWIIERRMAAIRTLLLETDETVEEIATKVGYHSVAHFFRQFRQHHHTSPQAWRREQLIRGEARAKELLLISKDR</sequence>
<dbReference type="Pfam" id="PF12833">
    <property type="entry name" value="HTH_18"/>
    <property type="match status" value="1"/>
</dbReference>
<feature type="domain" description="Response regulatory" evidence="6">
    <location>
        <begin position="11"/>
        <end position="127"/>
    </location>
</feature>
<protein>
    <recommendedName>
        <fullName evidence="9">DNA-binding response regulator</fullName>
    </recommendedName>
</protein>
<evidence type="ECO:0000256" key="3">
    <source>
        <dbReference type="ARBA" id="ARBA00023163"/>
    </source>
</evidence>
<dbReference type="Gene3D" id="3.40.50.2300">
    <property type="match status" value="1"/>
</dbReference>
<evidence type="ECO:0000313" key="8">
    <source>
        <dbReference type="Proteomes" id="UP000268857"/>
    </source>
</evidence>
<dbReference type="GO" id="GO:0003700">
    <property type="term" value="F:DNA-binding transcription factor activity"/>
    <property type="evidence" value="ECO:0007669"/>
    <property type="project" value="InterPro"/>
</dbReference>
<evidence type="ECO:0000256" key="4">
    <source>
        <dbReference type="PROSITE-ProRule" id="PRU00169"/>
    </source>
</evidence>
<dbReference type="Pfam" id="PF00072">
    <property type="entry name" value="Response_reg"/>
    <property type="match status" value="1"/>
</dbReference>
<dbReference type="PROSITE" id="PS01124">
    <property type="entry name" value="HTH_ARAC_FAMILY_2"/>
    <property type="match status" value="1"/>
</dbReference>
<evidence type="ECO:0000256" key="1">
    <source>
        <dbReference type="ARBA" id="ARBA00023015"/>
    </source>
</evidence>
<accession>A0A433NHB5</accession>
<dbReference type="InterPro" id="IPR009057">
    <property type="entry name" value="Homeodomain-like_sf"/>
</dbReference>
<evidence type="ECO:0000259" key="6">
    <source>
        <dbReference type="PROSITE" id="PS50110"/>
    </source>
</evidence>
<dbReference type="SMART" id="SM00342">
    <property type="entry name" value="HTH_ARAC"/>
    <property type="match status" value="1"/>
</dbReference>
<dbReference type="Gene3D" id="1.10.10.60">
    <property type="entry name" value="Homeodomain-like"/>
    <property type="match status" value="2"/>
</dbReference>
<name>A0A433NHB5_CHLFR</name>
<keyword evidence="1" id="KW-0805">Transcription regulation</keyword>
<dbReference type="SUPFAM" id="SSF52172">
    <property type="entry name" value="CheY-like"/>
    <property type="match status" value="1"/>
</dbReference>
<dbReference type="AlphaFoldDB" id="A0A433NHB5"/>
<keyword evidence="3" id="KW-0804">Transcription</keyword>
<evidence type="ECO:0000256" key="2">
    <source>
        <dbReference type="ARBA" id="ARBA00023125"/>
    </source>
</evidence>
<dbReference type="InterPro" id="IPR001789">
    <property type="entry name" value="Sig_transdc_resp-reg_receiver"/>
</dbReference>
<dbReference type="OrthoDB" id="508510at2"/>
<dbReference type="GO" id="GO:0043565">
    <property type="term" value="F:sequence-specific DNA binding"/>
    <property type="evidence" value="ECO:0007669"/>
    <property type="project" value="InterPro"/>
</dbReference>
<reference evidence="7 8" key="1">
    <citation type="journal article" date="2019" name="Genome Biol. Evol.">
        <title>Day and night: Metabolic profiles and evolutionary relationships of six axenic non-marine cyanobacteria.</title>
        <authorList>
            <person name="Will S.E."/>
            <person name="Henke P."/>
            <person name="Boedeker C."/>
            <person name="Huang S."/>
            <person name="Brinkmann H."/>
            <person name="Rohde M."/>
            <person name="Jarek M."/>
            <person name="Friedl T."/>
            <person name="Seufert S."/>
            <person name="Schumacher M."/>
            <person name="Overmann J."/>
            <person name="Neumann-Schaal M."/>
            <person name="Petersen J."/>
        </authorList>
    </citation>
    <scope>NUCLEOTIDE SEQUENCE [LARGE SCALE GENOMIC DNA]</scope>
    <source>
        <strain evidence="7 8">PCC 6912</strain>
    </source>
</reference>
<proteinExistence type="predicted"/>
<organism evidence="7 8">
    <name type="scientific">Chlorogloeopsis fritschii PCC 6912</name>
    <dbReference type="NCBI Taxonomy" id="211165"/>
    <lineage>
        <taxon>Bacteria</taxon>
        <taxon>Bacillati</taxon>
        <taxon>Cyanobacteriota</taxon>
        <taxon>Cyanophyceae</taxon>
        <taxon>Nostocales</taxon>
        <taxon>Chlorogloeopsidaceae</taxon>
        <taxon>Chlorogloeopsis</taxon>
    </lineage>
</organism>
<evidence type="ECO:0000259" key="5">
    <source>
        <dbReference type="PROSITE" id="PS01124"/>
    </source>
</evidence>
<dbReference type="Proteomes" id="UP000268857">
    <property type="component" value="Unassembled WGS sequence"/>
</dbReference>
<feature type="domain" description="HTH araC/xylS-type" evidence="5">
    <location>
        <begin position="199"/>
        <end position="297"/>
    </location>
</feature>
<dbReference type="InterPro" id="IPR018060">
    <property type="entry name" value="HTH_AraC"/>
</dbReference>
<dbReference type="GO" id="GO:0000160">
    <property type="term" value="P:phosphorelay signal transduction system"/>
    <property type="evidence" value="ECO:0007669"/>
    <property type="project" value="InterPro"/>
</dbReference>